<dbReference type="GeneID" id="30986580"/>
<dbReference type="CDD" id="cd12148">
    <property type="entry name" value="fungal_TF_MHR"/>
    <property type="match status" value="1"/>
</dbReference>
<dbReference type="AlphaFoldDB" id="A0A1E4S117"/>
<dbReference type="STRING" id="983966.A0A1E4S117"/>
<dbReference type="EMBL" id="KV453931">
    <property type="protein sequence ID" value="ODV73171.1"/>
    <property type="molecule type" value="Genomic_DNA"/>
</dbReference>
<dbReference type="OMA" id="QDATHIR"/>
<keyword evidence="4" id="KW-0238">DNA-binding</keyword>
<dbReference type="OrthoDB" id="2264294at2759"/>
<reference evidence="8 9" key="1">
    <citation type="journal article" date="2016" name="Proc. Natl. Acad. Sci. U.S.A.">
        <title>Comparative genomics of biotechnologically important yeasts.</title>
        <authorList>
            <person name="Riley R."/>
            <person name="Haridas S."/>
            <person name="Wolfe K.H."/>
            <person name="Lopes M.R."/>
            <person name="Hittinger C.T."/>
            <person name="Goeker M."/>
            <person name="Salamov A.A."/>
            <person name="Wisecaver J.H."/>
            <person name="Long T.M."/>
            <person name="Calvey C.H."/>
            <person name="Aerts A.L."/>
            <person name="Barry K.W."/>
            <person name="Choi C."/>
            <person name="Clum A."/>
            <person name="Coughlan A.Y."/>
            <person name="Deshpande S."/>
            <person name="Douglass A.P."/>
            <person name="Hanson S.J."/>
            <person name="Klenk H.-P."/>
            <person name="LaButti K.M."/>
            <person name="Lapidus A."/>
            <person name="Lindquist E.A."/>
            <person name="Lipzen A.M."/>
            <person name="Meier-Kolthoff J.P."/>
            <person name="Ohm R.A."/>
            <person name="Otillar R.P."/>
            <person name="Pangilinan J.L."/>
            <person name="Peng Y."/>
            <person name="Rokas A."/>
            <person name="Rosa C.A."/>
            <person name="Scheuner C."/>
            <person name="Sibirny A.A."/>
            <person name="Slot J.C."/>
            <person name="Stielow J.B."/>
            <person name="Sun H."/>
            <person name="Kurtzman C.P."/>
            <person name="Blackwell M."/>
            <person name="Grigoriev I.V."/>
            <person name="Jeffries T.W."/>
        </authorList>
    </citation>
    <scope>NUCLEOTIDE SEQUENCE [LARGE SCALE GENOMIC DNA]</scope>
    <source>
        <strain evidence="9">ATCC 18201 / CBS 1600 / BCRC 20928 / JCM 3617 / NBRC 0987 / NRRL Y-1542</strain>
    </source>
</reference>
<dbReference type="PROSITE" id="PS50048">
    <property type="entry name" value="ZN2_CY6_FUNGAL_2"/>
    <property type="match status" value="1"/>
</dbReference>
<dbReference type="RefSeq" id="XP_020070210.1">
    <property type="nucleotide sequence ID" value="XM_020212184.1"/>
</dbReference>
<evidence type="ECO:0000256" key="5">
    <source>
        <dbReference type="ARBA" id="ARBA00023163"/>
    </source>
</evidence>
<dbReference type="CDD" id="cd00067">
    <property type="entry name" value="GAL4"/>
    <property type="match status" value="1"/>
</dbReference>
<evidence type="ECO:0000256" key="4">
    <source>
        <dbReference type="ARBA" id="ARBA00023125"/>
    </source>
</evidence>
<keyword evidence="3" id="KW-0805">Transcription regulation</keyword>
<dbReference type="Pfam" id="PF04082">
    <property type="entry name" value="Fungal_trans"/>
    <property type="match status" value="1"/>
</dbReference>
<feature type="non-terminal residue" evidence="8">
    <location>
        <position position="1"/>
    </location>
</feature>
<keyword evidence="6" id="KW-0539">Nucleus</keyword>
<protein>
    <recommendedName>
        <fullName evidence="7">Zn(2)-C6 fungal-type domain-containing protein</fullName>
    </recommendedName>
</protein>
<dbReference type="Gene3D" id="4.10.240.10">
    <property type="entry name" value="Zn(2)-C6 fungal-type DNA-binding domain"/>
    <property type="match status" value="1"/>
</dbReference>
<dbReference type="GO" id="GO:0006351">
    <property type="term" value="P:DNA-templated transcription"/>
    <property type="evidence" value="ECO:0007669"/>
    <property type="project" value="InterPro"/>
</dbReference>
<dbReference type="GO" id="GO:0000981">
    <property type="term" value="F:DNA-binding transcription factor activity, RNA polymerase II-specific"/>
    <property type="evidence" value="ECO:0007669"/>
    <property type="project" value="InterPro"/>
</dbReference>
<accession>A0A1E4S117</accession>
<dbReference type="InterPro" id="IPR001138">
    <property type="entry name" value="Zn2Cys6_DnaBD"/>
</dbReference>
<dbReference type="GO" id="GO:0005634">
    <property type="term" value="C:nucleus"/>
    <property type="evidence" value="ECO:0007669"/>
    <property type="project" value="TreeGrafter"/>
</dbReference>
<dbReference type="Pfam" id="PF00172">
    <property type="entry name" value="Zn_clus"/>
    <property type="match status" value="1"/>
</dbReference>
<sequence>QTQQPQQQGQPKICDHCRRRQIKCVAAQGATQCSHCESKGLKCTYTESPSNPILKRNMGVIQEDQQSNKRPRPSSVFSISQQQQQFKKHQQNPVLQYPRSSFFVGSSSSYDSSLLDKIKLDKIDQVQLSRTLSLRKVSSNVQFILRDDFTDLLAQEAERQVDEVESLVTPHGMALIHLYFKVIHPAFPILHKKVFLEKYARSYREFSAPLLATVYSLACKWWDFDPMLAQHQRPNIDALNEIAIRTFSEVTERPRLSAVQAGLLLLQCRSESSTNWILCQQVVSLAEELGLGLDCHDWKLPKWERGLRRRLAWAVWIQEKWTALTESRVSHFTLGRNWIVRNIANEDFPELPQVKMNTMTPDEYNKMLSEHEVGKNLFKGTIELSMILSEILENFYTYSFTHSSVATEQVLKQAKPLQLKLRQWYQSLPQNLQMTPVSNDRLCPVAGLHLQYFITEITLHRKIILALSSEDSPELIKVCRAAATTRLVAVLEFMKNLKTEHIKSFWHSSTCINFSIVGTFAAILYATSSTPQESNMYRDYANNFKVLLQNIGRFFIPARAAAQKVDMLLSQIPGLLRD</sequence>
<dbReference type="Proteomes" id="UP000094389">
    <property type="component" value="Unassembled WGS sequence"/>
</dbReference>
<evidence type="ECO:0000313" key="9">
    <source>
        <dbReference type="Proteomes" id="UP000094389"/>
    </source>
</evidence>
<keyword evidence="9" id="KW-1185">Reference proteome</keyword>
<dbReference type="InterPro" id="IPR007219">
    <property type="entry name" value="XnlR_reg_dom"/>
</dbReference>
<dbReference type="InterPro" id="IPR036864">
    <property type="entry name" value="Zn2-C6_fun-type_DNA-bd_sf"/>
</dbReference>
<proteinExistence type="predicted"/>
<dbReference type="GO" id="GO:0003677">
    <property type="term" value="F:DNA binding"/>
    <property type="evidence" value="ECO:0007669"/>
    <property type="project" value="UniProtKB-KW"/>
</dbReference>
<gene>
    <name evidence="8" type="ORF">CYBJADRAFT_115289</name>
</gene>
<dbReference type="GO" id="GO:0001080">
    <property type="term" value="P:nitrogen catabolite activation of transcription from RNA polymerase II promoter"/>
    <property type="evidence" value="ECO:0007669"/>
    <property type="project" value="TreeGrafter"/>
</dbReference>
<dbReference type="PANTHER" id="PTHR31668">
    <property type="entry name" value="GLUCOSE TRANSPORT TRANSCRIPTION REGULATOR RGT1-RELATED-RELATED"/>
    <property type="match status" value="1"/>
</dbReference>
<keyword evidence="2" id="KW-0862">Zinc</keyword>
<dbReference type="InterPro" id="IPR050797">
    <property type="entry name" value="Carb_Metab_Trans_Reg"/>
</dbReference>
<dbReference type="SUPFAM" id="SSF57701">
    <property type="entry name" value="Zn2/Cys6 DNA-binding domain"/>
    <property type="match status" value="1"/>
</dbReference>
<dbReference type="PANTHER" id="PTHR31668:SF4">
    <property type="entry name" value="TRANSCRIPTIONAL ACTIVATOR PROTEIN DAL81"/>
    <property type="match status" value="1"/>
</dbReference>
<keyword evidence="5" id="KW-0804">Transcription</keyword>
<evidence type="ECO:0000313" key="8">
    <source>
        <dbReference type="EMBL" id="ODV73171.1"/>
    </source>
</evidence>
<evidence type="ECO:0000256" key="1">
    <source>
        <dbReference type="ARBA" id="ARBA00022723"/>
    </source>
</evidence>
<evidence type="ECO:0000256" key="6">
    <source>
        <dbReference type="ARBA" id="ARBA00023242"/>
    </source>
</evidence>
<evidence type="ECO:0000256" key="2">
    <source>
        <dbReference type="ARBA" id="ARBA00022833"/>
    </source>
</evidence>
<evidence type="ECO:0000259" key="7">
    <source>
        <dbReference type="PROSITE" id="PS50048"/>
    </source>
</evidence>
<feature type="non-terminal residue" evidence="8">
    <location>
        <position position="578"/>
    </location>
</feature>
<keyword evidence="1" id="KW-0479">Metal-binding</keyword>
<feature type="domain" description="Zn(2)-C6 fungal-type" evidence="7">
    <location>
        <begin position="13"/>
        <end position="45"/>
    </location>
</feature>
<dbReference type="SMART" id="SM00066">
    <property type="entry name" value="GAL4"/>
    <property type="match status" value="1"/>
</dbReference>
<name>A0A1E4S117_CYBJN</name>
<dbReference type="GO" id="GO:0008270">
    <property type="term" value="F:zinc ion binding"/>
    <property type="evidence" value="ECO:0007669"/>
    <property type="project" value="InterPro"/>
</dbReference>
<evidence type="ECO:0000256" key="3">
    <source>
        <dbReference type="ARBA" id="ARBA00023015"/>
    </source>
</evidence>
<organism evidence="8 9">
    <name type="scientific">Cyberlindnera jadinii (strain ATCC 18201 / CBS 1600 / BCRC 20928 / JCM 3617 / NBRC 0987 / NRRL Y-1542)</name>
    <name type="common">Torula yeast</name>
    <name type="synonym">Candida utilis</name>
    <dbReference type="NCBI Taxonomy" id="983966"/>
    <lineage>
        <taxon>Eukaryota</taxon>
        <taxon>Fungi</taxon>
        <taxon>Dikarya</taxon>
        <taxon>Ascomycota</taxon>
        <taxon>Saccharomycotina</taxon>
        <taxon>Saccharomycetes</taxon>
        <taxon>Phaffomycetales</taxon>
        <taxon>Phaffomycetaceae</taxon>
        <taxon>Cyberlindnera</taxon>
    </lineage>
</organism>